<dbReference type="Pfam" id="PF06728">
    <property type="entry name" value="PIG-U"/>
    <property type="match status" value="1"/>
</dbReference>
<dbReference type="PANTHER" id="PTHR13121">
    <property type="entry name" value="GPI TRANSAMIDASE COMPONENT PIG-U"/>
    <property type="match status" value="1"/>
</dbReference>
<evidence type="ECO:0000256" key="3">
    <source>
        <dbReference type="ARBA" id="ARBA00010026"/>
    </source>
</evidence>
<evidence type="ECO:0000256" key="1">
    <source>
        <dbReference type="ARBA" id="ARBA00004477"/>
    </source>
</evidence>
<sequence length="171" mass="19115">MGGEPHFLGACFASVLMVSDLTPNVGLFWYIFIEVFDRFRQLFLVVFHGHLLFHSWPLHFRVGRHLPVGPWLHCFAAIGIIALFKPYPTAADHALMLAALLIPSELVKESDKSFVFLLVGQFFGLSMFPTMRAVWLGRNAGNANFLYNMTLVTVVFGSLLLSGWATSVCAH</sequence>
<comment type="pathway">
    <text evidence="2">Glycolipid biosynthesis; glycosylphosphatidylinositol-anchor biosynthesis.</text>
</comment>
<name>A0A7S2PK17_9DINO</name>
<accession>A0A7S2PK17</accession>
<dbReference type="AlphaFoldDB" id="A0A7S2PK17"/>
<dbReference type="InterPro" id="IPR009600">
    <property type="entry name" value="PIG-U"/>
</dbReference>
<keyword evidence="8 9" id="KW-0472">Membrane</keyword>
<feature type="transmembrane region" description="Helical" evidence="9">
    <location>
        <begin position="7"/>
        <end position="33"/>
    </location>
</feature>
<dbReference type="GO" id="GO:0016255">
    <property type="term" value="P:attachment of GPI anchor to protein"/>
    <property type="evidence" value="ECO:0007669"/>
    <property type="project" value="InterPro"/>
</dbReference>
<comment type="subcellular location">
    <subcellularLocation>
        <location evidence="1">Endoplasmic reticulum membrane</location>
        <topology evidence="1">Multi-pass membrane protein</topology>
    </subcellularLocation>
</comment>
<protein>
    <recommendedName>
        <fullName evidence="11">Alpha-1,3-glucosyltransferase</fullName>
    </recommendedName>
</protein>
<comment type="similarity">
    <text evidence="3">Belongs to the PIGU family.</text>
</comment>
<gene>
    <name evidence="10" type="ORF">BRAN1462_LOCUS38227</name>
</gene>
<evidence type="ECO:0000256" key="5">
    <source>
        <dbReference type="ARBA" id="ARBA00022692"/>
    </source>
</evidence>
<feature type="transmembrane region" description="Helical" evidence="9">
    <location>
        <begin position="114"/>
        <end position="135"/>
    </location>
</feature>
<organism evidence="10">
    <name type="scientific">Zooxanthella nutricula</name>
    <dbReference type="NCBI Taxonomy" id="1333877"/>
    <lineage>
        <taxon>Eukaryota</taxon>
        <taxon>Sar</taxon>
        <taxon>Alveolata</taxon>
        <taxon>Dinophyceae</taxon>
        <taxon>Peridiniales</taxon>
        <taxon>Peridiniales incertae sedis</taxon>
        <taxon>Zooxanthella</taxon>
    </lineage>
</organism>
<keyword evidence="5 9" id="KW-0812">Transmembrane</keyword>
<evidence type="ECO:0000256" key="8">
    <source>
        <dbReference type="ARBA" id="ARBA00023136"/>
    </source>
</evidence>
<keyword evidence="6" id="KW-0256">Endoplasmic reticulum</keyword>
<keyword evidence="4" id="KW-0337">GPI-anchor biosynthesis</keyword>
<evidence type="ECO:0000256" key="2">
    <source>
        <dbReference type="ARBA" id="ARBA00004687"/>
    </source>
</evidence>
<dbReference type="PANTHER" id="PTHR13121:SF0">
    <property type="entry name" value="PHOSPHATIDYLINOSITOL GLYCAN ANCHOR BIOSYNTHESIS CLASS U PROTEIN"/>
    <property type="match status" value="1"/>
</dbReference>
<evidence type="ECO:0000256" key="7">
    <source>
        <dbReference type="ARBA" id="ARBA00022989"/>
    </source>
</evidence>
<evidence type="ECO:0008006" key="11">
    <source>
        <dbReference type="Google" id="ProtNLM"/>
    </source>
</evidence>
<evidence type="ECO:0000256" key="9">
    <source>
        <dbReference type="SAM" id="Phobius"/>
    </source>
</evidence>
<keyword evidence="7 9" id="KW-1133">Transmembrane helix</keyword>
<evidence type="ECO:0000313" key="10">
    <source>
        <dbReference type="EMBL" id="CAD9601866.1"/>
    </source>
</evidence>
<dbReference type="GO" id="GO:0006506">
    <property type="term" value="P:GPI anchor biosynthetic process"/>
    <property type="evidence" value="ECO:0007669"/>
    <property type="project" value="UniProtKB-UniPathway"/>
</dbReference>
<evidence type="ECO:0000256" key="6">
    <source>
        <dbReference type="ARBA" id="ARBA00022824"/>
    </source>
</evidence>
<dbReference type="GO" id="GO:0042765">
    <property type="term" value="C:GPI-anchor transamidase complex"/>
    <property type="evidence" value="ECO:0007669"/>
    <property type="project" value="InterPro"/>
</dbReference>
<evidence type="ECO:0000256" key="4">
    <source>
        <dbReference type="ARBA" id="ARBA00022502"/>
    </source>
</evidence>
<feature type="transmembrane region" description="Helical" evidence="9">
    <location>
        <begin position="68"/>
        <end position="84"/>
    </location>
</feature>
<feature type="transmembrane region" description="Helical" evidence="9">
    <location>
        <begin position="147"/>
        <end position="170"/>
    </location>
</feature>
<proteinExistence type="inferred from homology"/>
<dbReference type="EMBL" id="HBGW01060070">
    <property type="protein sequence ID" value="CAD9601866.1"/>
    <property type="molecule type" value="Transcribed_RNA"/>
</dbReference>
<reference evidence="10" key="1">
    <citation type="submission" date="2021-01" db="EMBL/GenBank/DDBJ databases">
        <authorList>
            <person name="Corre E."/>
            <person name="Pelletier E."/>
            <person name="Niang G."/>
            <person name="Scheremetjew M."/>
            <person name="Finn R."/>
            <person name="Kale V."/>
            <person name="Holt S."/>
            <person name="Cochrane G."/>
            <person name="Meng A."/>
            <person name="Brown T."/>
            <person name="Cohen L."/>
        </authorList>
    </citation>
    <scope>NUCLEOTIDE SEQUENCE</scope>
    <source>
        <strain evidence="10">RCC3387</strain>
    </source>
</reference>
<dbReference type="UniPathway" id="UPA00196"/>